<dbReference type="Proteomes" id="UP000822476">
    <property type="component" value="Unassembled WGS sequence"/>
</dbReference>
<evidence type="ECO:0000313" key="2">
    <source>
        <dbReference type="Proteomes" id="UP000822476"/>
    </source>
</evidence>
<proteinExistence type="predicted"/>
<dbReference type="EMBL" id="JTDE01000134">
    <property type="protein sequence ID" value="KAF7262209.1"/>
    <property type="molecule type" value="Genomic_DNA"/>
</dbReference>
<organism evidence="1 2">
    <name type="scientific">Paragonimus skrjabini miyazakii</name>
    <dbReference type="NCBI Taxonomy" id="59628"/>
    <lineage>
        <taxon>Eukaryota</taxon>
        <taxon>Metazoa</taxon>
        <taxon>Spiralia</taxon>
        <taxon>Lophotrochozoa</taxon>
        <taxon>Platyhelminthes</taxon>
        <taxon>Trematoda</taxon>
        <taxon>Digenea</taxon>
        <taxon>Plagiorchiida</taxon>
        <taxon>Troglotremata</taxon>
        <taxon>Troglotrematidae</taxon>
        <taxon>Paragonimus</taxon>
    </lineage>
</organism>
<reference evidence="1" key="1">
    <citation type="submission" date="2019-07" db="EMBL/GenBank/DDBJ databases">
        <title>Annotation for the trematode Paragonimus miyazaki's.</title>
        <authorList>
            <person name="Choi Y.-J."/>
        </authorList>
    </citation>
    <scope>NUCLEOTIDE SEQUENCE</scope>
    <source>
        <strain evidence="1">Japan</strain>
    </source>
</reference>
<sequence>MLQSSDDRIRRDEDYEDIQSDENYDCSLDDVIEEFERTVQIIPSEMITTIFMVQNNTFGFQTLLRSARSSWNSSKQIDPDCENEYIREMVDYLLNGFKELMFRVSVTFRSDLKLPFGAKQREPLASYLQHYQNKAKEFTAKCGHSKIGKIREAGRTVCEIYLGQRSAVCRMTNSIKKKNKSFDRLK</sequence>
<dbReference type="AlphaFoldDB" id="A0A8S9Z409"/>
<comment type="caution">
    <text evidence="1">The sequence shown here is derived from an EMBL/GenBank/DDBJ whole genome shotgun (WGS) entry which is preliminary data.</text>
</comment>
<evidence type="ECO:0000313" key="1">
    <source>
        <dbReference type="EMBL" id="KAF7262209.1"/>
    </source>
</evidence>
<keyword evidence="2" id="KW-1185">Reference proteome</keyword>
<protein>
    <submittedName>
        <fullName evidence="1">Uncharacterized protein</fullName>
    </submittedName>
</protein>
<gene>
    <name evidence="1" type="ORF">EG68_00502</name>
</gene>
<accession>A0A8S9Z409</accession>
<name>A0A8S9Z409_9TREM</name>